<accession>A0AAQ3PK22</accession>
<dbReference type="Proteomes" id="UP001374535">
    <property type="component" value="Chromosome 10"/>
</dbReference>
<reference evidence="2" key="2">
    <citation type="submission" date="2024-01" db="EMBL/GenBank/DDBJ databases">
        <authorList>
            <person name="Junaid A."/>
            <person name="Bhatia S."/>
        </authorList>
    </citation>
    <scope>NUCLEOTIDE SEQUENCE</scope>
    <source>
        <strain evidence="2">Urdbean</strain>
        <tissue evidence="2">Leaf</tissue>
    </source>
</reference>
<name>A0AAQ3PK22_VIGMU</name>
<gene>
    <name evidence="2" type="ORF">V8G54_000107</name>
    <name evidence="1" type="ORF">V8G54_031898</name>
</gene>
<sequence length="363" mass="41561">MALVTRNEPFSRWIPMKHSGTRRFNRTTNSYVFNRSEHRPVKAEAAGSSPVSPDLGSDESINSSLRRILLSFRISHRTNQGIKMTITRARIDSPLEQPFDPKISGPLLSRSYWQRANDAYAGSRCPSLALERIEWADVAGPSEYRKKSRWRKPITPGSQFHGLEGSFRYRPKVKPTVGLLEQDFTSLVFPVFKSSEKASGIRLSFFRPFISNSYLNGSKQPSGRRRRVVEDYDATTPSYRDNLLFFARRPISDRDDNQGKGLIGSDRYHLKVLASSIRDITVTLGIMRMAPCRPSLNLANKYYLRVSFSRIRPYLSSILLIQFRQLSVSINFMEYFNTKSSINGMKEFNQEQKDFQSKGMKAG</sequence>
<evidence type="ECO:0000313" key="1">
    <source>
        <dbReference type="EMBL" id="WVY92810.1"/>
    </source>
</evidence>
<dbReference type="Proteomes" id="UP001374535">
    <property type="component" value="Mitochondrion MT"/>
</dbReference>
<proteinExistence type="predicted"/>
<evidence type="ECO:0000313" key="3">
    <source>
        <dbReference type="Proteomes" id="UP001374535"/>
    </source>
</evidence>
<reference evidence="2 3" key="1">
    <citation type="journal article" date="2023" name="Life. Sci Alliance">
        <title>Evolutionary insights into 3D genome organization and epigenetic landscape of Vigna mungo.</title>
        <authorList>
            <person name="Junaid A."/>
            <person name="Singh B."/>
            <person name="Bhatia S."/>
        </authorList>
    </citation>
    <scope>NUCLEOTIDE SEQUENCE [LARGE SCALE GENOMIC DNA]</scope>
    <source>
        <strain evidence="2">Urdbean</strain>
    </source>
</reference>
<protein>
    <submittedName>
        <fullName evidence="2">Uncharacterized protein</fullName>
    </submittedName>
</protein>
<dbReference type="EMBL" id="CP144701">
    <property type="protein sequence ID" value="WVZ26873.1"/>
    <property type="molecule type" value="Genomic_DNA"/>
</dbReference>
<evidence type="ECO:0000313" key="2">
    <source>
        <dbReference type="EMBL" id="WVZ26873.1"/>
    </source>
</evidence>
<keyword evidence="3" id="KW-1185">Reference proteome</keyword>
<geneLocation type="mitochondrion" evidence="2"/>
<dbReference type="EMBL" id="CP144691">
    <property type="protein sequence ID" value="WVY92810.1"/>
    <property type="molecule type" value="Genomic_DNA"/>
</dbReference>
<keyword evidence="2" id="KW-0496">Mitochondrion</keyword>
<organism evidence="2 3">
    <name type="scientific">Vigna mungo</name>
    <name type="common">Black gram</name>
    <name type="synonym">Phaseolus mungo</name>
    <dbReference type="NCBI Taxonomy" id="3915"/>
    <lineage>
        <taxon>Eukaryota</taxon>
        <taxon>Viridiplantae</taxon>
        <taxon>Streptophyta</taxon>
        <taxon>Embryophyta</taxon>
        <taxon>Tracheophyta</taxon>
        <taxon>Spermatophyta</taxon>
        <taxon>Magnoliopsida</taxon>
        <taxon>eudicotyledons</taxon>
        <taxon>Gunneridae</taxon>
        <taxon>Pentapetalae</taxon>
        <taxon>rosids</taxon>
        <taxon>fabids</taxon>
        <taxon>Fabales</taxon>
        <taxon>Fabaceae</taxon>
        <taxon>Papilionoideae</taxon>
        <taxon>50 kb inversion clade</taxon>
        <taxon>NPAAA clade</taxon>
        <taxon>indigoferoid/millettioid clade</taxon>
        <taxon>Phaseoleae</taxon>
        <taxon>Vigna</taxon>
    </lineage>
</organism>
<dbReference type="AlphaFoldDB" id="A0AAQ3PK22"/>